<dbReference type="EMBL" id="PNCJ01000023">
    <property type="protein sequence ID" value="TMP35474.1"/>
    <property type="molecule type" value="Genomic_DNA"/>
</dbReference>
<accession>A0A5S3WXB1</accession>
<comment type="caution">
    <text evidence="1">The sequence shown here is derived from an EMBL/GenBank/DDBJ whole genome shotgun (WGS) entry which is preliminary data.</text>
</comment>
<dbReference type="AlphaFoldDB" id="A0A5S3WXB1"/>
<dbReference type="Pfam" id="PF12487">
    <property type="entry name" value="DUF3703"/>
    <property type="match status" value="1"/>
</dbReference>
<reference evidence="2" key="2">
    <citation type="submission" date="2019-06" db="EMBL/GenBank/DDBJ databases">
        <title>Co-occurence of chitin degradation, pigmentation and bioactivity in marine Pseudoalteromonas.</title>
        <authorList>
            <person name="Sonnenschein E.C."/>
            <person name="Bech P.K."/>
        </authorList>
    </citation>
    <scope>NUCLEOTIDE SEQUENCE [LARGE SCALE GENOMIC DNA]</scope>
    <source>
        <strain evidence="2">S2599</strain>
    </source>
</reference>
<dbReference type="RefSeq" id="WP_138545704.1">
    <property type="nucleotide sequence ID" value="NZ_PNCJ01000023.1"/>
</dbReference>
<evidence type="ECO:0008006" key="3">
    <source>
        <dbReference type="Google" id="ProtNLM"/>
    </source>
</evidence>
<protein>
    <recommendedName>
        <fullName evidence="3">DUF3703 domain-containing protein</fullName>
    </recommendedName>
</protein>
<evidence type="ECO:0000313" key="1">
    <source>
        <dbReference type="EMBL" id="TMP35474.1"/>
    </source>
</evidence>
<name>A0A5S3WXB1_9GAMM</name>
<dbReference type="InterPro" id="IPR022172">
    <property type="entry name" value="DUF3703"/>
</dbReference>
<reference evidence="1 2" key="1">
    <citation type="submission" date="2018-01" db="EMBL/GenBank/DDBJ databases">
        <authorList>
            <person name="Paulsen S."/>
            <person name="Gram L.K."/>
        </authorList>
    </citation>
    <scope>NUCLEOTIDE SEQUENCE [LARGE SCALE GENOMIC DNA]</scope>
    <source>
        <strain evidence="1 2">S2599</strain>
    </source>
</reference>
<proteinExistence type="predicted"/>
<dbReference type="OrthoDB" id="9799416at2"/>
<dbReference type="Proteomes" id="UP000306719">
    <property type="component" value="Unassembled WGS sequence"/>
</dbReference>
<evidence type="ECO:0000313" key="2">
    <source>
        <dbReference type="Proteomes" id="UP000306719"/>
    </source>
</evidence>
<sequence>MKSELKLAFQYEMAAAKKLYQQADYSKSFYHLERAHILGQSFTIPHTQSHWWMLKLGYKRSSIREILGQVARILASIIFSRVWVPKGNTGGTNVSPVKPMPIPDDLAKYLK</sequence>
<gene>
    <name evidence="1" type="ORF">CWB98_15770</name>
</gene>
<organism evidence="1 2">
    <name type="scientific">Pseudoalteromonas rubra</name>
    <dbReference type="NCBI Taxonomy" id="43658"/>
    <lineage>
        <taxon>Bacteria</taxon>
        <taxon>Pseudomonadati</taxon>
        <taxon>Pseudomonadota</taxon>
        <taxon>Gammaproteobacteria</taxon>
        <taxon>Alteromonadales</taxon>
        <taxon>Pseudoalteromonadaceae</taxon>
        <taxon>Pseudoalteromonas</taxon>
    </lineage>
</organism>